<organism evidence="1 2">
    <name type="scientific">Apiosordaria backusii</name>
    <dbReference type="NCBI Taxonomy" id="314023"/>
    <lineage>
        <taxon>Eukaryota</taxon>
        <taxon>Fungi</taxon>
        <taxon>Dikarya</taxon>
        <taxon>Ascomycota</taxon>
        <taxon>Pezizomycotina</taxon>
        <taxon>Sordariomycetes</taxon>
        <taxon>Sordariomycetidae</taxon>
        <taxon>Sordariales</taxon>
        <taxon>Lasiosphaeriaceae</taxon>
        <taxon>Apiosordaria</taxon>
    </lineage>
</organism>
<accession>A0AA40EYA2</accession>
<name>A0AA40EYA2_9PEZI</name>
<evidence type="ECO:0000313" key="2">
    <source>
        <dbReference type="Proteomes" id="UP001172159"/>
    </source>
</evidence>
<dbReference type="EMBL" id="JAUKTV010000001">
    <property type="protein sequence ID" value="KAK0747768.1"/>
    <property type="molecule type" value="Genomic_DNA"/>
</dbReference>
<dbReference type="AlphaFoldDB" id="A0AA40EYA2"/>
<reference evidence="1" key="1">
    <citation type="submission" date="2023-06" db="EMBL/GenBank/DDBJ databases">
        <title>Genome-scale phylogeny and comparative genomics of the fungal order Sordariales.</title>
        <authorList>
            <consortium name="Lawrence Berkeley National Laboratory"/>
            <person name="Hensen N."/>
            <person name="Bonometti L."/>
            <person name="Westerberg I."/>
            <person name="Brannstrom I.O."/>
            <person name="Guillou S."/>
            <person name="Cros-Aarteil S."/>
            <person name="Calhoun S."/>
            <person name="Haridas S."/>
            <person name="Kuo A."/>
            <person name="Mondo S."/>
            <person name="Pangilinan J."/>
            <person name="Riley R."/>
            <person name="Labutti K."/>
            <person name="Andreopoulos B."/>
            <person name="Lipzen A."/>
            <person name="Chen C."/>
            <person name="Yanf M."/>
            <person name="Daum C."/>
            <person name="Ng V."/>
            <person name="Clum A."/>
            <person name="Steindorff A."/>
            <person name="Ohm R."/>
            <person name="Martin F."/>
            <person name="Silar P."/>
            <person name="Natvig D."/>
            <person name="Lalanne C."/>
            <person name="Gautier V."/>
            <person name="Ament-Velasquez S.L."/>
            <person name="Kruys A."/>
            <person name="Hutchinson M.I."/>
            <person name="Powell A.J."/>
            <person name="Barry K."/>
            <person name="Miller A.N."/>
            <person name="Grigoriev I.V."/>
            <person name="Debuchy R."/>
            <person name="Gladieux P."/>
            <person name="Thoren M.H."/>
            <person name="Johannesson H."/>
        </authorList>
    </citation>
    <scope>NUCLEOTIDE SEQUENCE</scope>
    <source>
        <strain evidence="1">CBS 540.89</strain>
    </source>
</reference>
<proteinExistence type="predicted"/>
<protein>
    <submittedName>
        <fullName evidence="1">Uncharacterized protein</fullName>
    </submittedName>
</protein>
<dbReference type="Proteomes" id="UP001172159">
    <property type="component" value="Unassembled WGS sequence"/>
</dbReference>
<sequence length="55" mass="6527">MRDPRAHVMLAFCHLFRHLVFPFRLRYDYSHTSGRPGVCPLPYLKLNLGLTSRRL</sequence>
<evidence type="ECO:0000313" key="1">
    <source>
        <dbReference type="EMBL" id="KAK0747768.1"/>
    </source>
</evidence>
<keyword evidence="2" id="KW-1185">Reference proteome</keyword>
<comment type="caution">
    <text evidence="1">The sequence shown here is derived from an EMBL/GenBank/DDBJ whole genome shotgun (WGS) entry which is preliminary data.</text>
</comment>
<gene>
    <name evidence="1" type="ORF">B0T21DRAFT_355051</name>
</gene>